<protein>
    <submittedName>
        <fullName evidence="2">Uncharacterized protein</fullName>
    </submittedName>
</protein>
<name>A0A1W1BXM5_9ZZZZ</name>
<gene>
    <name evidence="2" type="ORF">MNB_SV-10-1410</name>
</gene>
<evidence type="ECO:0000313" key="2">
    <source>
        <dbReference type="EMBL" id="SFV58234.1"/>
    </source>
</evidence>
<feature type="compositionally biased region" description="Basic and acidic residues" evidence="1">
    <location>
        <begin position="41"/>
        <end position="50"/>
    </location>
</feature>
<dbReference type="AlphaFoldDB" id="A0A1W1BXM5"/>
<reference evidence="2" key="1">
    <citation type="submission" date="2016-10" db="EMBL/GenBank/DDBJ databases">
        <authorList>
            <person name="de Groot N.N."/>
        </authorList>
    </citation>
    <scope>NUCLEOTIDE SEQUENCE</scope>
</reference>
<feature type="region of interest" description="Disordered" evidence="1">
    <location>
        <begin position="21"/>
        <end position="78"/>
    </location>
</feature>
<evidence type="ECO:0000256" key="1">
    <source>
        <dbReference type="SAM" id="MobiDB-lite"/>
    </source>
</evidence>
<organism evidence="2">
    <name type="scientific">hydrothermal vent metagenome</name>
    <dbReference type="NCBI Taxonomy" id="652676"/>
    <lineage>
        <taxon>unclassified sequences</taxon>
        <taxon>metagenomes</taxon>
        <taxon>ecological metagenomes</taxon>
    </lineage>
</organism>
<accession>A0A1W1BXM5</accession>
<proteinExistence type="predicted"/>
<dbReference type="EMBL" id="FPHL01000016">
    <property type="protein sequence ID" value="SFV58234.1"/>
    <property type="molecule type" value="Genomic_DNA"/>
</dbReference>
<sequence>MKTKLLLSSLLAVLLLDGCQSGSTEKNSANPTPPPSASHKPGNDNPDKGSPDNGKPDNGNPDEGNRDNGNQTPPPVTLQASGWYMRTTVEATAPDGKVYVHKTAGVFGALKDSEAGKDKHDINAFGKAALYVVFPQTDWGENNGDYFSDYRTYNPNSTGRQVWTFQVKNNVVRDGQWNLIDLRDATFTLALKGPFKVYKKKDGLGYDEVKDPNSALKNMIHLVDVDNDREYGYGEFQNEHFSMENRAARTFRWVIGSVSSEDYKDLPAPANVQDIAPASVKEEVKPAGKFGLPPAP</sequence>